<gene>
    <name evidence="2" type="ORF">SAMN05443637_109141</name>
</gene>
<organism evidence="2 3">
    <name type="scientific">Pseudonocardia thermophila</name>
    <dbReference type="NCBI Taxonomy" id="1848"/>
    <lineage>
        <taxon>Bacteria</taxon>
        <taxon>Bacillati</taxon>
        <taxon>Actinomycetota</taxon>
        <taxon>Actinomycetes</taxon>
        <taxon>Pseudonocardiales</taxon>
        <taxon>Pseudonocardiaceae</taxon>
        <taxon>Pseudonocardia</taxon>
    </lineage>
</organism>
<dbReference type="EMBL" id="FRAP01000009">
    <property type="protein sequence ID" value="SHK64351.1"/>
    <property type="molecule type" value="Genomic_DNA"/>
</dbReference>
<proteinExistence type="predicted"/>
<accession>A0A1M6U5D8</accession>
<dbReference type="AlphaFoldDB" id="A0A1M6U5D8"/>
<dbReference type="InterPro" id="IPR055140">
    <property type="entry name" value="Thiolase_C_2"/>
</dbReference>
<feature type="domain" description="Thiolase C-terminal" evidence="1">
    <location>
        <begin position="272"/>
        <end position="377"/>
    </location>
</feature>
<dbReference type="PIRSF" id="PIRSF000429">
    <property type="entry name" value="Ac-CoA_Ac_transf"/>
    <property type="match status" value="1"/>
</dbReference>
<dbReference type="PANTHER" id="PTHR42870:SF1">
    <property type="entry name" value="NON-SPECIFIC LIPID-TRANSFER PROTEIN-LIKE 2"/>
    <property type="match status" value="1"/>
</dbReference>
<dbReference type="InterPro" id="IPR016039">
    <property type="entry name" value="Thiolase-like"/>
</dbReference>
<evidence type="ECO:0000313" key="3">
    <source>
        <dbReference type="Proteomes" id="UP000184363"/>
    </source>
</evidence>
<keyword evidence="2" id="KW-0808">Transferase</keyword>
<dbReference type="SUPFAM" id="SSF53901">
    <property type="entry name" value="Thiolase-like"/>
    <property type="match status" value="2"/>
</dbReference>
<dbReference type="InterPro" id="IPR002155">
    <property type="entry name" value="Thiolase"/>
</dbReference>
<sequence length="386" mass="40960">MSTVHTAIVGLGYTEFMKRSNRSTLSLAEEACRKAIEDAGLSSEDVDGVISFAMNDSAPTQAVATALGLSAPGWMLDWLGGGNVSVAVVGAADAAIRAGLATTVVVYRAMNGRSGMRLGGTGQEMTADGSRQYMAPLGWMTYPQHVAMWCRRHMERYGTSKDALGRIATVTRSHAIRNPRAQQRKPMTLADYHGSPRIVDPFNLYDICLETDGACAVVVTSAERARSLRHRPVGVLSAAYGGRQSPGVDLDDDLAWPDMSENFTGAIRERLFGLAGIGPDDVDVAEIYDCFTYSVIMALEGLGFAKPGEGGDYAQDPSTLTMESSMPVNTHGGLLSEAYIHGLNHVVEATEQLRGQAGERQVPDAEIALVTGGAMTVGSGLILAAL</sequence>
<dbReference type="GO" id="GO:0016747">
    <property type="term" value="F:acyltransferase activity, transferring groups other than amino-acyl groups"/>
    <property type="evidence" value="ECO:0007669"/>
    <property type="project" value="InterPro"/>
</dbReference>
<keyword evidence="3" id="KW-1185">Reference proteome</keyword>
<dbReference type="STRING" id="1848.SAMN05443637_109141"/>
<dbReference type="PANTHER" id="PTHR42870">
    <property type="entry name" value="ACETYL-COA C-ACETYLTRANSFERASE"/>
    <property type="match status" value="1"/>
</dbReference>
<evidence type="ECO:0000313" key="2">
    <source>
        <dbReference type="EMBL" id="SHK64351.1"/>
    </source>
</evidence>
<protein>
    <submittedName>
        <fullName evidence="2">Acetyl-CoA acetyltransferase</fullName>
    </submittedName>
</protein>
<dbReference type="Proteomes" id="UP000184363">
    <property type="component" value="Unassembled WGS sequence"/>
</dbReference>
<evidence type="ECO:0000259" key="1">
    <source>
        <dbReference type="Pfam" id="PF22691"/>
    </source>
</evidence>
<dbReference type="RefSeq" id="WP_200803885.1">
    <property type="nucleotide sequence ID" value="NZ_FRAP01000009.1"/>
</dbReference>
<dbReference type="CDD" id="cd00829">
    <property type="entry name" value="SCP-x_thiolase"/>
    <property type="match status" value="1"/>
</dbReference>
<name>A0A1M6U5D8_PSETH</name>
<dbReference type="Gene3D" id="3.40.47.10">
    <property type="match status" value="1"/>
</dbReference>
<dbReference type="Pfam" id="PF22691">
    <property type="entry name" value="Thiolase_C_1"/>
    <property type="match status" value="1"/>
</dbReference>
<reference evidence="2 3" key="1">
    <citation type="submission" date="2016-11" db="EMBL/GenBank/DDBJ databases">
        <authorList>
            <person name="Jaros S."/>
            <person name="Januszkiewicz K."/>
            <person name="Wedrychowicz H."/>
        </authorList>
    </citation>
    <scope>NUCLEOTIDE SEQUENCE [LARGE SCALE GENOMIC DNA]</scope>
    <source>
        <strain evidence="2 3">DSM 43832</strain>
    </source>
</reference>